<reference evidence="1" key="1">
    <citation type="submission" date="2020-03" db="EMBL/GenBank/DDBJ databases">
        <title>The deep terrestrial virosphere.</title>
        <authorList>
            <person name="Holmfeldt K."/>
            <person name="Nilsson E."/>
            <person name="Simone D."/>
            <person name="Lopez-Fernandez M."/>
            <person name="Wu X."/>
            <person name="de Brujin I."/>
            <person name="Lundin D."/>
            <person name="Andersson A."/>
            <person name="Bertilsson S."/>
            <person name="Dopson M."/>
        </authorList>
    </citation>
    <scope>NUCLEOTIDE SEQUENCE</scope>
    <source>
        <strain evidence="1">MM415B03693</strain>
    </source>
</reference>
<organism evidence="1">
    <name type="scientific">viral metagenome</name>
    <dbReference type="NCBI Taxonomy" id="1070528"/>
    <lineage>
        <taxon>unclassified sequences</taxon>
        <taxon>metagenomes</taxon>
        <taxon>organismal metagenomes</taxon>
    </lineage>
</organism>
<gene>
    <name evidence="1" type="ORF">MM415B03693_0011</name>
</gene>
<dbReference type="EMBL" id="MT143275">
    <property type="protein sequence ID" value="QJA94965.1"/>
    <property type="molecule type" value="Genomic_DNA"/>
</dbReference>
<name>A0A6M3LQR5_9ZZZZ</name>
<protein>
    <submittedName>
        <fullName evidence="1">Uncharacterized protein</fullName>
    </submittedName>
</protein>
<evidence type="ECO:0000313" key="1">
    <source>
        <dbReference type="EMBL" id="QJA94965.1"/>
    </source>
</evidence>
<sequence length="96" mass="10875">MAGVQAGKQHAIVKTVIEKQTIIIPVEVELFDGYKEIGVDSITVDCAIDLLYGALKIHQRFVDNPENCNDIVGNPEWHLRWVKVYESVISLIRKLE</sequence>
<dbReference type="AlphaFoldDB" id="A0A6M3LQR5"/>
<accession>A0A6M3LQR5</accession>
<proteinExistence type="predicted"/>